<dbReference type="FunFam" id="3.40.50.2000:FF:000060">
    <property type="entry name" value="Glycosyltransferase"/>
    <property type="match status" value="1"/>
</dbReference>
<feature type="domain" description="Glycosyltransferase N-terminal" evidence="8">
    <location>
        <begin position="8"/>
        <end position="220"/>
    </location>
</feature>
<accession>A0AAD8LXB6</accession>
<dbReference type="Pfam" id="PF26168">
    <property type="entry name" value="Glyco_transf_N"/>
    <property type="match status" value="1"/>
</dbReference>
<name>A0AAD8LXB6_9APIA</name>
<evidence type="ECO:0000313" key="10">
    <source>
        <dbReference type="Proteomes" id="UP001237642"/>
    </source>
</evidence>
<dbReference type="InterPro" id="IPR035595">
    <property type="entry name" value="UDP_glycos_trans_CS"/>
</dbReference>
<evidence type="ECO:0000313" key="9">
    <source>
        <dbReference type="EMBL" id="KAK1352576.1"/>
    </source>
</evidence>
<keyword evidence="10" id="KW-1185">Reference proteome</keyword>
<dbReference type="Proteomes" id="UP001237642">
    <property type="component" value="Unassembled WGS sequence"/>
</dbReference>
<evidence type="ECO:0000256" key="5">
    <source>
        <dbReference type="ARBA" id="ARBA00023229"/>
    </source>
</evidence>
<evidence type="ECO:0000256" key="3">
    <source>
        <dbReference type="ARBA" id="ARBA00022676"/>
    </source>
</evidence>
<comment type="pathway">
    <text evidence="1">Secondary metabolite biosynthesis; terpenoid biosynthesis.</text>
</comment>
<comment type="caution">
    <text evidence="9">The sequence shown here is derived from an EMBL/GenBank/DDBJ whole genome shotgun (WGS) entry which is preliminary data.</text>
</comment>
<evidence type="ECO:0000256" key="6">
    <source>
        <dbReference type="RuleBase" id="RU003718"/>
    </source>
</evidence>
<dbReference type="PROSITE" id="PS00375">
    <property type="entry name" value="UDPGT"/>
    <property type="match status" value="1"/>
</dbReference>
<keyword evidence="3 6" id="KW-0328">Glycosyltransferase</keyword>
<sequence>MESRERGITVLMLPWLGHGHISPFLELGKRLARKGLSIYLCSTPANFISVKQTLVNNPSIKTIEMHLPDLPELPPQHHTTNGLPPNLLPTLKRAFDMAAPNFSDILRSLKPDLLMYDFIQYWAPQVALSQNVPAVFFITAGAATSCYLFYEQFNPNSPFPFPEIYVTDFEKSKREHSAKVNAHGMKLAERIISCARQSHEVVLIKSCNEIEGKYINYLSALCQKTVLPVGSLVSETVYSEENDHAKIFEWLDKKDKASTVFVSFGSECFLPKEEMEEMASGLELSCVNFIWVARPPTGDKFLGGLLKELRERVGAEKGMILETWAPQLRILSHSSIGGFVSHCGWGSVMEAMTFGVPIIAIPMQYDQPLNARVVQEAGVGEEVKRGRNGKLEMGEIAKVIRKTVVDKDGDEVRRKTKYLSDTISDKGDKDVDIVVKELYKLCNI</sequence>
<organism evidence="9 10">
    <name type="scientific">Heracleum sosnowskyi</name>
    <dbReference type="NCBI Taxonomy" id="360622"/>
    <lineage>
        <taxon>Eukaryota</taxon>
        <taxon>Viridiplantae</taxon>
        <taxon>Streptophyta</taxon>
        <taxon>Embryophyta</taxon>
        <taxon>Tracheophyta</taxon>
        <taxon>Spermatophyta</taxon>
        <taxon>Magnoliopsida</taxon>
        <taxon>eudicotyledons</taxon>
        <taxon>Gunneridae</taxon>
        <taxon>Pentapetalae</taxon>
        <taxon>asterids</taxon>
        <taxon>campanulids</taxon>
        <taxon>Apiales</taxon>
        <taxon>Apiaceae</taxon>
        <taxon>Apioideae</taxon>
        <taxon>apioid superclade</taxon>
        <taxon>Tordylieae</taxon>
        <taxon>Tordyliinae</taxon>
        <taxon>Heracleum</taxon>
    </lineage>
</organism>
<proteinExistence type="inferred from homology"/>
<dbReference type="GO" id="GO:0008299">
    <property type="term" value="P:isoprenoid biosynthetic process"/>
    <property type="evidence" value="ECO:0007669"/>
    <property type="project" value="UniProtKB-KW"/>
</dbReference>
<dbReference type="EMBL" id="JAUIZM010000016">
    <property type="protein sequence ID" value="KAK1352576.1"/>
    <property type="molecule type" value="Genomic_DNA"/>
</dbReference>
<keyword evidence="4 6" id="KW-0808">Transferase</keyword>
<dbReference type="InterPro" id="IPR058980">
    <property type="entry name" value="Glyco_transf_N"/>
</dbReference>
<dbReference type="SUPFAM" id="SSF53756">
    <property type="entry name" value="UDP-Glycosyltransferase/glycogen phosphorylase"/>
    <property type="match status" value="1"/>
</dbReference>
<evidence type="ECO:0000256" key="1">
    <source>
        <dbReference type="ARBA" id="ARBA00004721"/>
    </source>
</evidence>
<dbReference type="GO" id="GO:0016138">
    <property type="term" value="P:glycoside biosynthetic process"/>
    <property type="evidence" value="ECO:0007669"/>
    <property type="project" value="UniProtKB-ARBA"/>
</dbReference>
<reference evidence="9" key="1">
    <citation type="submission" date="2023-02" db="EMBL/GenBank/DDBJ databases">
        <title>Genome of toxic invasive species Heracleum sosnowskyi carries increased number of genes despite the absence of recent whole-genome duplications.</title>
        <authorList>
            <person name="Schelkunov M."/>
            <person name="Shtratnikova V."/>
            <person name="Makarenko M."/>
            <person name="Klepikova A."/>
            <person name="Omelchenko D."/>
            <person name="Novikova G."/>
            <person name="Obukhova E."/>
            <person name="Bogdanov V."/>
            <person name="Penin A."/>
            <person name="Logacheva M."/>
        </authorList>
    </citation>
    <scope>NUCLEOTIDE SEQUENCE</scope>
    <source>
        <strain evidence="9">Hsosn_3</strain>
        <tissue evidence="9">Leaf</tissue>
    </source>
</reference>
<dbReference type="Pfam" id="PF00201">
    <property type="entry name" value="UDPGT"/>
    <property type="match status" value="1"/>
</dbReference>
<dbReference type="InterPro" id="IPR002213">
    <property type="entry name" value="UDP_glucos_trans"/>
</dbReference>
<evidence type="ECO:0000259" key="8">
    <source>
        <dbReference type="Pfam" id="PF26168"/>
    </source>
</evidence>
<reference evidence="9" key="2">
    <citation type="submission" date="2023-05" db="EMBL/GenBank/DDBJ databases">
        <authorList>
            <person name="Schelkunov M.I."/>
        </authorList>
    </citation>
    <scope>NUCLEOTIDE SEQUENCE</scope>
    <source>
        <strain evidence="9">Hsosn_3</strain>
        <tissue evidence="9">Leaf</tissue>
    </source>
</reference>
<evidence type="ECO:0000256" key="7">
    <source>
        <dbReference type="RuleBase" id="RU362057"/>
    </source>
</evidence>
<dbReference type="GO" id="GO:0008194">
    <property type="term" value="F:UDP-glycosyltransferase activity"/>
    <property type="evidence" value="ECO:0007669"/>
    <property type="project" value="InterPro"/>
</dbReference>
<dbReference type="EC" id="2.4.1.-" evidence="7"/>
<gene>
    <name evidence="9" type="ORF">POM88_053273</name>
</gene>
<dbReference type="CDD" id="cd03784">
    <property type="entry name" value="GT1_Gtf-like"/>
    <property type="match status" value="1"/>
</dbReference>
<dbReference type="PANTHER" id="PTHR48044">
    <property type="entry name" value="GLYCOSYLTRANSFERASE"/>
    <property type="match status" value="1"/>
</dbReference>
<dbReference type="Gene3D" id="3.40.50.2000">
    <property type="entry name" value="Glycogen Phosphorylase B"/>
    <property type="match status" value="2"/>
</dbReference>
<keyword evidence="5" id="KW-0414">Isoprene biosynthesis</keyword>
<dbReference type="PANTHER" id="PTHR48044:SF29">
    <property type="entry name" value="GLYCOSYLTRANSFERASE"/>
    <property type="match status" value="1"/>
</dbReference>
<evidence type="ECO:0000256" key="2">
    <source>
        <dbReference type="ARBA" id="ARBA00009995"/>
    </source>
</evidence>
<protein>
    <recommendedName>
        <fullName evidence="7">Glycosyltransferase</fullName>
        <ecNumber evidence="7">2.4.1.-</ecNumber>
    </recommendedName>
</protein>
<comment type="similarity">
    <text evidence="2 6">Belongs to the UDP-glycosyltransferase family.</text>
</comment>
<dbReference type="AlphaFoldDB" id="A0AAD8LXB6"/>
<evidence type="ECO:0000256" key="4">
    <source>
        <dbReference type="ARBA" id="ARBA00022679"/>
    </source>
</evidence>